<dbReference type="InterPro" id="IPR046155">
    <property type="entry name" value="DUF6157"/>
</dbReference>
<dbReference type="OrthoDB" id="2361182at2"/>
<dbReference type="EMBL" id="RJJE01000007">
    <property type="protein sequence ID" value="RNI30802.1"/>
    <property type="molecule type" value="Genomic_DNA"/>
</dbReference>
<sequence length="136" mass="15286">MKSTNYYNTFIEVAEDCPVASAEVPPLKGNDKTVANLQFEMVQNRPYHYTSDEVLFGVYAAKNNLPAEELATEREKFFSKGQACLRASPLTKRYGWGVHANEEGKIALFALESAEYEKLSEDKALKVVKAMRSKRG</sequence>
<proteinExistence type="predicted"/>
<evidence type="ECO:0000313" key="1">
    <source>
        <dbReference type="EMBL" id="RNI30802.1"/>
    </source>
</evidence>
<protein>
    <submittedName>
        <fullName evidence="1">Uncharacterized protein</fullName>
    </submittedName>
</protein>
<gene>
    <name evidence="1" type="ORF">EFA69_06760</name>
</gene>
<dbReference type="RefSeq" id="WP_123132346.1">
    <property type="nucleotide sequence ID" value="NZ_RJJE01000007.1"/>
</dbReference>
<dbReference type="AlphaFoldDB" id="A0A3M9MZ21"/>
<reference evidence="1 2" key="1">
    <citation type="submission" date="2018-11" db="EMBL/GenBank/DDBJ databases">
        <title>Rufibacter latericius sp. nov., isolated from water in Baiyang Lake.</title>
        <authorList>
            <person name="Yang Y."/>
        </authorList>
    </citation>
    <scope>NUCLEOTIDE SEQUENCE [LARGE SCALE GENOMIC DNA]</scope>
    <source>
        <strain evidence="1 2">MCC P1</strain>
    </source>
</reference>
<name>A0A3M9MZ21_9BACT</name>
<comment type="caution">
    <text evidence="1">The sequence shown here is derived from an EMBL/GenBank/DDBJ whole genome shotgun (WGS) entry which is preliminary data.</text>
</comment>
<accession>A0A3M9MZ21</accession>
<evidence type="ECO:0000313" key="2">
    <source>
        <dbReference type="Proteomes" id="UP000271010"/>
    </source>
</evidence>
<dbReference type="Pfam" id="PF19654">
    <property type="entry name" value="DUF6157"/>
    <property type="match status" value="1"/>
</dbReference>
<organism evidence="1 2">
    <name type="scientific">Rufibacter immobilis</name>
    <dbReference type="NCBI Taxonomy" id="1348778"/>
    <lineage>
        <taxon>Bacteria</taxon>
        <taxon>Pseudomonadati</taxon>
        <taxon>Bacteroidota</taxon>
        <taxon>Cytophagia</taxon>
        <taxon>Cytophagales</taxon>
        <taxon>Hymenobacteraceae</taxon>
        <taxon>Rufibacter</taxon>
    </lineage>
</organism>
<keyword evidence="2" id="KW-1185">Reference proteome</keyword>
<dbReference type="Proteomes" id="UP000271010">
    <property type="component" value="Unassembled WGS sequence"/>
</dbReference>